<organism evidence="4 5">
    <name type="scientific">Desulfobotulus alkaliphilus</name>
    <dbReference type="NCBI Taxonomy" id="622671"/>
    <lineage>
        <taxon>Bacteria</taxon>
        <taxon>Pseudomonadati</taxon>
        <taxon>Thermodesulfobacteriota</taxon>
        <taxon>Desulfobacteria</taxon>
        <taxon>Desulfobacterales</taxon>
        <taxon>Desulfobacteraceae</taxon>
        <taxon>Desulfobotulus</taxon>
    </lineage>
</organism>
<dbReference type="PROSITE" id="PS51186">
    <property type="entry name" value="GNAT"/>
    <property type="match status" value="1"/>
</dbReference>
<dbReference type="Pfam" id="PF13673">
    <property type="entry name" value="Acetyltransf_10"/>
    <property type="match status" value="1"/>
</dbReference>
<dbReference type="Gene3D" id="3.40.630.30">
    <property type="match status" value="1"/>
</dbReference>
<dbReference type="Proteomes" id="UP000318307">
    <property type="component" value="Unassembled WGS sequence"/>
</dbReference>
<dbReference type="InterPro" id="IPR016181">
    <property type="entry name" value="Acyl_CoA_acyltransferase"/>
</dbReference>
<reference evidence="4 5" key="1">
    <citation type="submission" date="2019-07" db="EMBL/GenBank/DDBJ databases">
        <title>Genome sequencing of 100 strains of the haloalkaliphilic chemolithoautotrophic sulfur-oxidizing bacterium Thioalkalivibrio.</title>
        <authorList>
            <person name="Muyzer G."/>
        </authorList>
    </citation>
    <scope>NUCLEOTIDE SEQUENCE [LARGE SCALE GENOMIC DNA]</scope>
    <source>
        <strain evidence="4 5">ASO4-4</strain>
    </source>
</reference>
<dbReference type="PANTHER" id="PTHR43877:SF2">
    <property type="entry name" value="AMINOALKYLPHOSPHONATE N-ACETYLTRANSFERASE-RELATED"/>
    <property type="match status" value="1"/>
</dbReference>
<dbReference type="RefSeq" id="WP_144684443.1">
    <property type="nucleotide sequence ID" value="NZ_VLLC01000011.1"/>
</dbReference>
<evidence type="ECO:0000256" key="2">
    <source>
        <dbReference type="ARBA" id="ARBA00023315"/>
    </source>
</evidence>
<dbReference type="OrthoDB" id="9796171at2"/>
<evidence type="ECO:0000259" key="3">
    <source>
        <dbReference type="PROSITE" id="PS51186"/>
    </source>
</evidence>
<evidence type="ECO:0000313" key="4">
    <source>
        <dbReference type="EMBL" id="TWI72273.1"/>
    </source>
</evidence>
<dbReference type="InterPro" id="IPR000182">
    <property type="entry name" value="GNAT_dom"/>
</dbReference>
<dbReference type="EMBL" id="VLLC01000011">
    <property type="protein sequence ID" value="TWI72273.1"/>
    <property type="molecule type" value="Genomic_DNA"/>
</dbReference>
<gene>
    <name evidence="4" type="ORF">LZ24_01681</name>
</gene>
<dbReference type="AlphaFoldDB" id="A0A562RTT0"/>
<proteinExistence type="predicted"/>
<feature type="domain" description="N-acetyltransferase" evidence="3">
    <location>
        <begin position="1"/>
        <end position="144"/>
    </location>
</feature>
<keyword evidence="2" id="KW-0012">Acyltransferase</keyword>
<dbReference type="SUPFAM" id="SSF55729">
    <property type="entry name" value="Acyl-CoA N-acyltransferases (Nat)"/>
    <property type="match status" value="1"/>
</dbReference>
<keyword evidence="5" id="KW-1185">Reference proteome</keyword>
<dbReference type="PANTHER" id="PTHR43877">
    <property type="entry name" value="AMINOALKYLPHOSPHONATE N-ACETYLTRANSFERASE-RELATED-RELATED"/>
    <property type="match status" value="1"/>
</dbReference>
<accession>A0A562RTT0</accession>
<protein>
    <submittedName>
        <fullName evidence="4">Acetyltransferase (GNAT) family protein</fullName>
    </submittedName>
</protein>
<dbReference type="GO" id="GO:0016747">
    <property type="term" value="F:acyltransferase activity, transferring groups other than amino-acyl groups"/>
    <property type="evidence" value="ECO:0007669"/>
    <property type="project" value="InterPro"/>
</dbReference>
<keyword evidence="1 4" id="KW-0808">Transferase</keyword>
<evidence type="ECO:0000313" key="5">
    <source>
        <dbReference type="Proteomes" id="UP000318307"/>
    </source>
</evidence>
<comment type="caution">
    <text evidence="4">The sequence shown here is derived from an EMBL/GenBank/DDBJ whole genome shotgun (WGS) entry which is preliminary data.</text>
</comment>
<dbReference type="CDD" id="cd04301">
    <property type="entry name" value="NAT_SF"/>
    <property type="match status" value="1"/>
</dbReference>
<sequence length="153" mass="17157">MEFFQMDFGSDAYAIACDLRHEILRKPIGLSLYEEDLGQEKNHLHFGLRDARQKLLACVIAVPLSKSEARIRQMAVAPRQQGQGCGRYLLLEMENLLAEKGFTRLSMHARSSAEGFYAKLGYLPVGRVFMEVGLPHLPMVKNIENKSGGTFIG</sequence>
<evidence type="ECO:0000256" key="1">
    <source>
        <dbReference type="ARBA" id="ARBA00022679"/>
    </source>
</evidence>
<dbReference type="InterPro" id="IPR050832">
    <property type="entry name" value="Bact_Acetyltransf"/>
</dbReference>
<name>A0A562RTT0_9BACT</name>